<dbReference type="GO" id="GO:0044331">
    <property type="term" value="P:cell-cell adhesion mediated by cadherin"/>
    <property type="evidence" value="ECO:0007669"/>
    <property type="project" value="TreeGrafter"/>
</dbReference>
<evidence type="ECO:0000259" key="6">
    <source>
        <dbReference type="PROSITE" id="PS50268"/>
    </source>
</evidence>
<gene>
    <name evidence="7" type="ORF">J437_LFUL012379</name>
</gene>
<dbReference type="GO" id="GO:0005912">
    <property type="term" value="C:adherens junction"/>
    <property type="evidence" value="ECO:0007669"/>
    <property type="project" value="TreeGrafter"/>
</dbReference>
<dbReference type="GO" id="GO:0016477">
    <property type="term" value="P:cell migration"/>
    <property type="evidence" value="ECO:0007669"/>
    <property type="project" value="TreeGrafter"/>
</dbReference>
<dbReference type="EMBL" id="KZ308619">
    <property type="protein sequence ID" value="KAG8232455.1"/>
    <property type="molecule type" value="Genomic_DNA"/>
</dbReference>
<dbReference type="GO" id="GO:0016339">
    <property type="term" value="P:calcium-dependent cell-cell adhesion via plasma membrane cell adhesion molecules"/>
    <property type="evidence" value="ECO:0007669"/>
    <property type="project" value="TreeGrafter"/>
</dbReference>
<keyword evidence="8" id="KW-1185">Reference proteome</keyword>
<keyword evidence="4" id="KW-0472">Membrane</keyword>
<dbReference type="GO" id="GO:0034332">
    <property type="term" value="P:adherens junction organization"/>
    <property type="evidence" value="ECO:0007669"/>
    <property type="project" value="TreeGrafter"/>
</dbReference>
<dbReference type="InterPro" id="IPR039808">
    <property type="entry name" value="Cadherin"/>
</dbReference>
<keyword evidence="3 5" id="KW-0106">Calcium</keyword>
<evidence type="ECO:0000256" key="5">
    <source>
        <dbReference type="PROSITE-ProRule" id="PRU00043"/>
    </source>
</evidence>
<dbReference type="GO" id="GO:0000902">
    <property type="term" value="P:cell morphogenesis"/>
    <property type="evidence" value="ECO:0007669"/>
    <property type="project" value="TreeGrafter"/>
</dbReference>
<evidence type="ECO:0000256" key="1">
    <source>
        <dbReference type="ARBA" id="ARBA00004370"/>
    </source>
</evidence>
<sequence length="108" mass="11634">MAKTVIDCGCHHGYGVYSKSLTIYLLSFVAEGNQPPTLISEESTITVDEGTEVGTVVYRVNASDPEGSPITFGLKGTSNFTIDPKTGEIRVAKPLDREVSCPKAIHLY</sequence>
<evidence type="ECO:0000256" key="2">
    <source>
        <dbReference type="ARBA" id="ARBA00022737"/>
    </source>
</evidence>
<comment type="caution">
    <text evidence="7">The sequence shown here is derived from an EMBL/GenBank/DDBJ whole genome shotgun (WGS) entry which is preliminary data.</text>
</comment>
<evidence type="ECO:0000256" key="4">
    <source>
        <dbReference type="ARBA" id="ARBA00023136"/>
    </source>
</evidence>
<protein>
    <recommendedName>
        <fullName evidence="6">Cadherin domain-containing protein</fullName>
    </recommendedName>
</protein>
<dbReference type="Proteomes" id="UP000792457">
    <property type="component" value="Unassembled WGS sequence"/>
</dbReference>
<dbReference type="GO" id="GO:0005509">
    <property type="term" value="F:calcium ion binding"/>
    <property type="evidence" value="ECO:0007669"/>
    <property type="project" value="UniProtKB-UniRule"/>
</dbReference>
<dbReference type="GO" id="GO:0007156">
    <property type="term" value="P:homophilic cell adhesion via plasma membrane adhesion molecules"/>
    <property type="evidence" value="ECO:0007669"/>
    <property type="project" value="InterPro"/>
</dbReference>
<dbReference type="GO" id="GO:0007043">
    <property type="term" value="P:cell-cell junction assembly"/>
    <property type="evidence" value="ECO:0007669"/>
    <property type="project" value="TreeGrafter"/>
</dbReference>
<dbReference type="InterPro" id="IPR002126">
    <property type="entry name" value="Cadherin-like_dom"/>
</dbReference>
<accession>A0A8K0KF01</accession>
<name>A0A8K0KF01_LADFU</name>
<evidence type="ECO:0000256" key="3">
    <source>
        <dbReference type="ARBA" id="ARBA00022837"/>
    </source>
</evidence>
<dbReference type="PROSITE" id="PS50268">
    <property type="entry name" value="CADHERIN_2"/>
    <property type="match status" value="1"/>
</dbReference>
<dbReference type="GO" id="GO:0008013">
    <property type="term" value="F:beta-catenin binding"/>
    <property type="evidence" value="ECO:0007669"/>
    <property type="project" value="TreeGrafter"/>
</dbReference>
<dbReference type="AlphaFoldDB" id="A0A8K0KF01"/>
<dbReference type="GO" id="GO:0045296">
    <property type="term" value="F:cadherin binding"/>
    <property type="evidence" value="ECO:0007669"/>
    <property type="project" value="TreeGrafter"/>
</dbReference>
<dbReference type="OrthoDB" id="9990384at2759"/>
<comment type="subcellular location">
    <subcellularLocation>
        <location evidence="1">Membrane</location>
    </subcellularLocation>
</comment>
<organism evidence="7 8">
    <name type="scientific">Ladona fulva</name>
    <name type="common">Scarce chaser dragonfly</name>
    <name type="synonym">Libellula fulva</name>
    <dbReference type="NCBI Taxonomy" id="123851"/>
    <lineage>
        <taxon>Eukaryota</taxon>
        <taxon>Metazoa</taxon>
        <taxon>Ecdysozoa</taxon>
        <taxon>Arthropoda</taxon>
        <taxon>Hexapoda</taxon>
        <taxon>Insecta</taxon>
        <taxon>Pterygota</taxon>
        <taxon>Palaeoptera</taxon>
        <taxon>Odonata</taxon>
        <taxon>Epiprocta</taxon>
        <taxon>Anisoptera</taxon>
        <taxon>Libelluloidea</taxon>
        <taxon>Libellulidae</taxon>
        <taxon>Ladona</taxon>
    </lineage>
</organism>
<evidence type="ECO:0000313" key="8">
    <source>
        <dbReference type="Proteomes" id="UP000792457"/>
    </source>
</evidence>
<dbReference type="Pfam" id="PF00028">
    <property type="entry name" value="Cadherin"/>
    <property type="match status" value="1"/>
</dbReference>
<evidence type="ECO:0000313" key="7">
    <source>
        <dbReference type="EMBL" id="KAG8232455.1"/>
    </source>
</evidence>
<proteinExistence type="predicted"/>
<dbReference type="Gene3D" id="2.60.40.60">
    <property type="entry name" value="Cadherins"/>
    <property type="match status" value="1"/>
</dbReference>
<dbReference type="SUPFAM" id="SSF49313">
    <property type="entry name" value="Cadherin-like"/>
    <property type="match status" value="1"/>
</dbReference>
<dbReference type="PANTHER" id="PTHR24027">
    <property type="entry name" value="CADHERIN-23"/>
    <property type="match status" value="1"/>
</dbReference>
<dbReference type="CDD" id="cd11304">
    <property type="entry name" value="Cadherin_repeat"/>
    <property type="match status" value="1"/>
</dbReference>
<keyword evidence="2" id="KW-0677">Repeat</keyword>
<feature type="domain" description="Cadherin" evidence="6">
    <location>
        <begin position="39"/>
        <end position="108"/>
    </location>
</feature>
<reference evidence="7" key="2">
    <citation type="submission" date="2017-10" db="EMBL/GenBank/DDBJ databases">
        <title>Ladona fulva Genome sequencing and assembly.</title>
        <authorList>
            <person name="Murali S."/>
            <person name="Richards S."/>
            <person name="Bandaranaike D."/>
            <person name="Bellair M."/>
            <person name="Blankenburg K."/>
            <person name="Chao H."/>
            <person name="Dinh H."/>
            <person name="Doddapaneni H."/>
            <person name="Dugan-Rocha S."/>
            <person name="Elkadiri S."/>
            <person name="Gnanaolivu R."/>
            <person name="Hernandez B."/>
            <person name="Skinner E."/>
            <person name="Javaid M."/>
            <person name="Lee S."/>
            <person name="Li M."/>
            <person name="Ming W."/>
            <person name="Munidasa M."/>
            <person name="Muniz J."/>
            <person name="Nguyen L."/>
            <person name="Hughes D."/>
            <person name="Osuji N."/>
            <person name="Pu L.-L."/>
            <person name="Puazo M."/>
            <person name="Qu C."/>
            <person name="Quiroz J."/>
            <person name="Raj R."/>
            <person name="Weissenberger G."/>
            <person name="Xin Y."/>
            <person name="Zou X."/>
            <person name="Han Y."/>
            <person name="Worley K."/>
            <person name="Muzny D."/>
            <person name="Gibbs R."/>
        </authorList>
    </citation>
    <scope>NUCLEOTIDE SEQUENCE</scope>
    <source>
        <strain evidence="7">Sampled in the wild</strain>
    </source>
</reference>
<dbReference type="InterPro" id="IPR015919">
    <property type="entry name" value="Cadherin-like_sf"/>
</dbReference>
<dbReference type="PANTHER" id="PTHR24027:SF424">
    <property type="entry name" value="CADHERIN-16 ISOFORM X3"/>
    <property type="match status" value="1"/>
</dbReference>
<dbReference type="GO" id="GO:0016342">
    <property type="term" value="C:catenin complex"/>
    <property type="evidence" value="ECO:0007669"/>
    <property type="project" value="TreeGrafter"/>
</dbReference>
<reference evidence="7" key="1">
    <citation type="submission" date="2013-04" db="EMBL/GenBank/DDBJ databases">
        <authorList>
            <person name="Qu J."/>
            <person name="Murali S.C."/>
            <person name="Bandaranaike D."/>
            <person name="Bellair M."/>
            <person name="Blankenburg K."/>
            <person name="Chao H."/>
            <person name="Dinh H."/>
            <person name="Doddapaneni H."/>
            <person name="Downs B."/>
            <person name="Dugan-Rocha S."/>
            <person name="Elkadiri S."/>
            <person name="Gnanaolivu R.D."/>
            <person name="Hernandez B."/>
            <person name="Javaid M."/>
            <person name="Jayaseelan J.C."/>
            <person name="Lee S."/>
            <person name="Li M."/>
            <person name="Ming W."/>
            <person name="Munidasa M."/>
            <person name="Muniz J."/>
            <person name="Nguyen L."/>
            <person name="Ongeri F."/>
            <person name="Osuji N."/>
            <person name="Pu L.-L."/>
            <person name="Puazo M."/>
            <person name="Qu C."/>
            <person name="Quiroz J."/>
            <person name="Raj R."/>
            <person name="Weissenberger G."/>
            <person name="Xin Y."/>
            <person name="Zou X."/>
            <person name="Han Y."/>
            <person name="Richards S."/>
            <person name="Worley K."/>
            <person name="Muzny D."/>
            <person name="Gibbs R."/>
        </authorList>
    </citation>
    <scope>NUCLEOTIDE SEQUENCE</scope>
    <source>
        <strain evidence="7">Sampled in the wild</strain>
    </source>
</reference>